<comment type="catalytic activity">
    <reaction evidence="1 10">
        <text>[protein]-peptidylproline (omega=180) = [protein]-peptidylproline (omega=0)</text>
        <dbReference type="Rhea" id="RHEA:16237"/>
        <dbReference type="Rhea" id="RHEA-COMP:10747"/>
        <dbReference type="Rhea" id="RHEA-COMP:10748"/>
        <dbReference type="ChEBI" id="CHEBI:83833"/>
        <dbReference type="ChEBI" id="CHEBI:83834"/>
        <dbReference type="EC" id="5.2.1.8"/>
    </reaction>
</comment>
<keyword evidence="8 10" id="KW-0539">Nucleus</keyword>
<proteinExistence type="inferred from homology"/>
<evidence type="ECO:0000256" key="11">
    <source>
        <dbReference type="SAM" id="MobiDB-lite"/>
    </source>
</evidence>
<dbReference type="PROSITE" id="PS50072">
    <property type="entry name" value="CSA_PPIASE_2"/>
    <property type="match status" value="1"/>
</dbReference>
<evidence type="ECO:0000256" key="10">
    <source>
        <dbReference type="RuleBase" id="RU365081"/>
    </source>
</evidence>
<dbReference type="SUPFAM" id="SSF50891">
    <property type="entry name" value="Cyclophilin-like"/>
    <property type="match status" value="1"/>
</dbReference>
<protein>
    <recommendedName>
        <fullName evidence="10">Peptidyl-prolyl cis-trans isomerase</fullName>
        <shortName evidence="10">PPIase</shortName>
        <ecNumber evidence="10">5.2.1.8</ecNumber>
    </recommendedName>
</protein>
<evidence type="ECO:0000256" key="7">
    <source>
        <dbReference type="ARBA" id="ARBA00023235"/>
    </source>
</evidence>
<dbReference type="Proteomes" id="UP001176517">
    <property type="component" value="Unassembled WGS sequence"/>
</dbReference>
<evidence type="ECO:0000313" key="14">
    <source>
        <dbReference type="EMBL" id="KAK0543851.1"/>
    </source>
</evidence>
<dbReference type="Gene3D" id="2.40.100.10">
    <property type="entry name" value="Cyclophilin-like"/>
    <property type="match status" value="1"/>
</dbReference>
<dbReference type="GO" id="GO:0003723">
    <property type="term" value="F:RNA binding"/>
    <property type="evidence" value="ECO:0007669"/>
    <property type="project" value="UniProtKB-UniRule"/>
</dbReference>
<dbReference type="InterPro" id="IPR000504">
    <property type="entry name" value="RRM_dom"/>
</dbReference>
<gene>
    <name evidence="14" type="primary">cyp6</name>
    <name evidence="14" type="ORF">OC846_006264</name>
</gene>
<dbReference type="GO" id="GO:0005634">
    <property type="term" value="C:nucleus"/>
    <property type="evidence" value="ECO:0007669"/>
    <property type="project" value="UniProtKB-SubCell"/>
</dbReference>
<dbReference type="InterPro" id="IPR012677">
    <property type="entry name" value="Nucleotide-bd_a/b_plait_sf"/>
</dbReference>
<evidence type="ECO:0000256" key="6">
    <source>
        <dbReference type="ARBA" id="ARBA00023110"/>
    </source>
</evidence>
<name>A0AAN6JP50_9BASI</name>
<dbReference type="InterPro" id="IPR035538">
    <property type="entry name" value="Cyclophilin_PPIL4"/>
</dbReference>
<dbReference type="EMBL" id="JAPDMZ010000321">
    <property type="protein sequence ID" value="KAK0543851.1"/>
    <property type="molecule type" value="Genomic_DNA"/>
</dbReference>
<organism evidence="14 15">
    <name type="scientific">Tilletia horrida</name>
    <dbReference type="NCBI Taxonomy" id="155126"/>
    <lineage>
        <taxon>Eukaryota</taxon>
        <taxon>Fungi</taxon>
        <taxon>Dikarya</taxon>
        <taxon>Basidiomycota</taxon>
        <taxon>Ustilaginomycotina</taxon>
        <taxon>Exobasidiomycetes</taxon>
        <taxon>Tilletiales</taxon>
        <taxon>Tilletiaceae</taxon>
        <taxon>Tilletia</taxon>
    </lineage>
</organism>
<evidence type="ECO:0000256" key="4">
    <source>
        <dbReference type="ARBA" id="ARBA00010739"/>
    </source>
</evidence>
<comment type="similarity">
    <text evidence="4 10">Belongs to the cyclophilin-type PPIase family. PPIL4 subfamily.</text>
</comment>
<dbReference type="CDD" id="cd12235">
    <property type="entry name" value="RRM_PPIL4"/>
    <property type="match status" value="1"/>
</dbReference>
<dbReference type="SMART" id="SM00360">
    <property type="entry name" value="RRM"/>
    <property type="match status" value="1"/>
</dbReference>
<dbReference type="EC" id="5.2.1.8" evidence="10"/>
<sequence length="481" mass="54950">MSVLLETSVGEIVIDLETKLCPKASTNFLKLCKSYYYNYSTFFSVQPRFIAQTGDPSNSGTGGECVWARLGSMRSQKDRYFVPEMPASLKHRTRGTVSLALIERADPDRPGETQLVAGSQFFITLADNIDYLDGKHAVIGHVVEGQESGGPLDKLDAAFVDDQNRPLTDIRIRGVVVLDDPFPDPTGLKVPSRTPSPTPEQLASVRLSEKEAADMDENELPPEEKEAQERAKSSRSAALTLEMVGDLPFADIRPPENILFVCKLNPVTRSEDLELIFSRFGQILTCEVIRDKKSGDSLQYAFIEFAEKEMAEQAYFKMQNTLIDDRRIWVDFSQSVSKLHGDWLTKRLGGRKPPADKLVRERPESGSSRYEDRAARHGGSRDADYRSRGGRDRDRRDGHRPRGYGHERDSRDRERAREYSYESHRSRDYSHRDHQSSRERDKYRDESRSHGHGRERGEKSSYRDEYRRDRDRASSPPHRSR</sequence>
<feature type="region of interest" description="Disordered" evidence="11">
    <location>
        <begin position="208"/>
        <end position="235"/>
    </location>
</feature>
<dbReference type="PANTHER" id="PTHR45843:SF1">
    <property type="entry name" value="PEPTIDYL-PROLYL CIS-TRANS ISOMERASE-LIKE 4"/>
    <property type="match status" value="1"/>
</dbReference>
<keyword evidence="5 9" id="KW-0694">RNA-binding</keyword>
<feature type="compositionally biased region" description="Basic and acidic residues" evidence="11">
    <location>
        <begin position="404"/>
        <end position="473"/>
    </location>
</feature>
<keyword evidence="7 10" id="KW-0413">Isomerase</keyword>
<dbReference type="GO" id="GO:0003755">
    <property type="term" value="F:peptidyl-prolyl cis-trans isomerase activity"/>
    <property type="evidence" value="ECO:0007669"/>
    <property type="project" value="UniProtKB-UniRule"/>
</dbReference>
<dbReference type="InterPro" id="IPR029000">
    <property type="entry name" value="Cyclophilin-like_dom_sf"/>
</dbReference>
<evidence type="ECO:0000256" key="1">
    <source>
        <dbReference type="ARBA" id="ARBA00000971"/>
    </source>
</evidence>
<comment type="function">
    <text evidence="2 10">PPIases accelerate the folding of proteins. It catalyzes the cis-trans isomerization of proline imidic peptide bonds in oligopeptides.</text>
</comment>
<accession>A0AAN6JP50</accession>
<dbReference type="InterPro" id="IPR002130">
    <property type="entry name" value="Cyclophilin-type_PPIase_dom"/>
</dbReference>
<dbReference type="Pfam" id="PF00076">
    <property type="entry name" value="RRM_1"/>
    <property type="match status" value="1"/>
</dbReference>
<keyword evidence="15" id="KW-1185">Reference proteome</keyword>
<evidence type="ECO:0000313" key="15">
    <source>
        <dbReference type="Proteomes" id="UP001176517"/>
    </source>
</evidence>
<dbReference type="PROSITE" id="PS50102">
    <property type="entry name" value="RRM"/>
    <property type="match status" value="1"/>
</dbReference>
<evidence type="ECO:0000256" key="9">
    <source>
        <dbReference type="PROSITE-ProRule" id="PRU00176"/>
    </source>
</evidence>
<dbReference type="Gene3D" id="3.30.70.330">
    <property type="match status" value="1"/>
</dbReference>
<feature type="compositionally biased region" description="Basic and acidic residues" evidence="11">
    <location>
        <begin position="222"/>
        <end position="232"/>
    </location>
</feature>
<dbReference type="InterPro" id="IPR035979">
    <property type="entry name" value="RBD_domain_sf"/>
</dbReference>
<reference evidence="14" key="1">
    <citation type="journal article" date="2023" name="PhytoFront">
        <title>Draft Genome Resources of Seven Strains of Tilletia horrida, Causal Agent of Kernel Smut of Rice.</title>
        <authorList>
            <person name="Khanal S."/>
            <person name="Antony Babu S."/>
            <person name="Zhou X.G."/>
        </authorList>
    </citation>
    <scope>NUCLEOTIDE SEQUENCE</scope>
    <source>
        <strain evidence="14">TX6</strain>
    </source>
</reference>
<keyword evidence="6 10" id="KW-0697">Rotamase</keyword>
<evidence type="ECO:0000259" key="13">
    <source>
        <dbReference type="PROSITE" id="PS50102"/>
    </source>
</evidence>
<evidence type="ECO:0000256" key="5">
    <source>
        <dbReference type="ARBA" id="ARBA00022884"/>
    </source>
</evidence>
<feature type="domain" description="PPIase cyclophilin-type" evidence="12">
    <location>
        <begin position="6"/>
        <end position="177"/>
    </location>
</feature>
<dbReference type="CDD" id="cd01921">
    <property type="entry name" value="cyclophilin_RRM"/>
    <property type="match status" value="1"/>
</dbReference>
<feature type="domain" description="RRM" evidence="13">
    <location>
        <begin position="257"/>
        <end position="335"/>
    </location>
</feature>
<evidence type="ECO:0000259" key="12">
    <source>
        <dbReference type="PROSITE" id="PS50072"/>
    </source>
</evidence>
<feature type="compositionally biased region" description="Basic and acidic residues" evidence="11">
    <location>
        <begin position="353"/>
        <end position="397"/>
    </location>
</feature>
<feature type="region of interest" description="Disordered" evidence="11">
    <location>
        <begin position="345"/>
        <end position="481"/>
    </location>
</feature>
<evidence type="ECO:0000256" key="3">
    <source>
        <dbReference type="ARBA" id="ARBA00004123"/>
    </source>
</evidence>
<evidence type="ECO:0000256" key="8">
    <source>
        <dbReference type="ARBA" id="ARBA00023242"/>
    </source>
</evidence>
<dbReference type="InterPro" id="IPR035542">
    <property type="entry name" value="CRIP"/>
</dbReference>
<dbReference type="PANTHER" id="PTHR45843">
    <property type="entry name" value="PEPTIDYL-PROLYL CIS-TRANS ISOMERASE-LIKE 4"/>
    <property type="match status" value="1"/>
</dbReference>
<dbReference type="Pfam" id="PF00160">
    <property type="entry name" value="Pro_isomerase"/>
    <property type="match status" value="1"/>
</dbReference>
<comment type="caution">
    <text evidence="14">The sequence shown here is derived from an EMBL/GenBank/DDBJ whole genome shotgun (WGS) entry which is preliminary data.</text>
</comment>
<dbReference type="PRINTS" id="PR00153">
    <property type="entry name" value="CSAPPISMRASE"/>
</dbReference>
<evidence type="ECO:0000256" key="2">
    <source>
        <dbReference type="ARBA" id="ARBA00002388"/>
    </source>
</evidence>
<dbReference type="AlphaFoldDB" id="A0AAN6JP50"/>
<comment type="subcellular location">
    <subcellularLocation>
        <location evidence="3 10">Nucleus</location>
    </subcellularLocation>
</comment>
<dbReference type="SUPFAM" id="SSF54928">
    <property type="entry name" value="RNA-binding domain, RBD"/>
    <property type="match status" value="1"/>
</dbReference>